<keyword evidence="1" id="KW-0812">Transmembrane</keyword>
<dbReference type="Proteomes" id="UP000075670">
    <property type="component" value="Unassembled WGS sequence"/>
</dbReference>
<evidence type="ECO:0000256" key="1">
    <source>
        <dbReference type="SAM" id="Phobius"/>
    </source>
</evidence>
<keyword evidence="3" id="KW-1185">Reference proteome</keyword>
<feature type="transmembrane region" description="Helical" evidence="1">
    <location>
        <begin position="78"/>
        <end position="99"/>
    </location>
</feature>
<gene>
    <name evidence="2" type="ORF">MOMUL_30500</name>
</gene>
<sequence length="144" mass="15595">MVGDEFRRVVEESRGGSIAAAVGRLAARVDIPEAWMLADAVRMLGRTGGQDSLSLLEACADAIAARRARVRRAGAQTAGIRFEGFLASVIPVAMFLWFFFSFGDDYRVMVETARGRMMLAVAIGSLVVCWVLVLAILRRAGTVD</sequence>
<dbReference type="AlphaFoldDB" id="A0A151ASH9"/>
<protein>
    <recommendedName>
        <fullName evidence="4">Type II secretion system protein GspF domain-containing protein</fullName>
    </recommendedName>
</protein>
<dbReference type="PATRIC" id="fig|1122241.3.peg.3259"/>
<accession>A0A151ASH9</accession>
<keyword evidence="1" id="KW-1133">Transmembrane helix</keyword>
<keyword evidence="1" id="KW-0472">Membrane</keyword>
<organism evidence="2 3">
    <name type="scientific">Moorella mulderi DSM 14980</name>
    <dbReference type="NCBI Taxonomy" id="1122241"/>
    <lineage>
        <taxon>Bacteria</taxon>
        <taxon>Bacillati</taxon>
        <taxon>Bacillota</taxon>
        <taxon>Clostridia</taxon>
        <taxon>Neomoorellales</taxon>
        <taxon>Neomoorellaceae</taxon>
        <taxon>Neomoorella</taxon>
    </lineage>
</organism>
<evidence type="ECO:0000313" key="3">
    <source>
        <dbReference type="Proteomes" id="UP000075670"/>
    </source>
</evidence>
<reference evidence="2 3" key="1">
    <citation type="submission" date="2016-02" db="EMBL/GenBank/DDBJ databases">
        <title>Genome sequence of Moorella mulderi DSM 14980.</title>
        <authorList>
            <person name="Poehlein A."/>
            <person name="Daniel R."/>
        </authorList>
    </citation>
    <scope>NUCLEOTIDE SEQUENCE [LARGE SCALE GENOMIC DNA]</scope>
    <source>
        <strain evidence="2 3">DSM 14980</strain>
    </source>
</reference>
<dbReference type="EMBL" id="LTBC01000032">
    <property type="protein sequence ID" value="KYH30542.1"/>
    <property type="molecule type" value="Genomic_DNA"/>
</dbReference>
<comment type="caution">
    <text evidence="2">The sequence shown here is derived from an EMBL/GenBank/DDBJ whole genome shotgun (WGS) entry which is preliminary data.</text>
</comment>
<name>A0A151ASH9_9FIRM</name>
<feature type="transmembrane region" description="Helical" evidence="1">
    <location>
        <begin position="119"/>
        <end position="137"/>
    </location>
</feature>
<evidence type="ECO:0000313" key="2">
    <source>
        <dbReference type="EMBL" id="KYH30542.1"/>
    </source>
</evidence>
<proteinExistence type="predicted"/>
<evidence type="ECO:0008006" key="4">
    <source>
        <dbReference type="Google" id="ProtNLM"/>
    </source>
</evidence>